<evidence type="ECO:0000256" key="8">
    <source>
        <dbReference type="PIRSR" id="PIRSR005536-2"/>
    </source>
</evidence>
<dbReference type="PANTHER" id="PTHR43053">
    <property type="entry name" value="GLYCOSIDASE FAMILY 31"/>
    <property type="match status" value="1"/>
</dbReference>
<dbReference type="Gene3D" id="2.60.40.1180">
    <property type="entry name" value="Golgi alpha-mannosidase II"/>
    <property type="match status" value="1"/>
</dbReference>
<dbReference type="AlphaFoldDB" id="A0A0E4H746"/>
<comment type="catalytic activity">
    <reaction evidence="1 6">
        <text>Hydrolysis of terminal, non-reducing alpha-D-galactose residues in alpha-D-galactosides, including galactose oligosaccharides, galactomannans and galactolipids.</text>
        <dbReference type="EC" id="3.2.1.22"/>
    </reaction>
</comment>
<dbReference type="PIRSF" id="PIRSF005536">
    <property type="entry name" value="Agal"/>
    <property type="match status" value="1"/>
</dbReference>
<dbReference type="Pfam" id="PF16874">
    <property type="entry name" value="Glyco_hydro_36C"/>
    <property type="match status" value="1"/>
</dbReference>
<dbReference type="InterPro" id="IPR013780">
    <property type="entry name" value="Glyco_hydro_b"/>
</dbReference>
<feature type="active site" description="Proton donor" evidence="7">
    <location>
        <position position="549"/>
    </location>
</feature>
<dbReference type="Gene3D" id="2.70.98.60">
    <property type="entry name" value="alpha-galactosidase from lactobacil brevis"/>
    <property type="match status" value="1"/>
</dbReference>
<evidence type="ECO:0000313" key="12">
    <source>
        <dbReference type="Proteomes" id="UP000198604"/>
    </source>
</evidence>
<dbReference type="InterPro" id="IPR013785">
    <property type="entry name" value="Aldolase_TIM"/>
</dbReference>
<proteinExistence type="inferred from homology"/>
<evidence type="ECO:0000256" key="6">
    <source>
        <dbReference type="PIRNR" id="PIRNR005536"/>
    </source>
</evidence>
<dbReference type="InterPro" id="IPR031705">
    <property type="entry name" value="Glyco_hydro_36_C"/>
</dbReference>
<feature type="binding site" evidence="8">
    <location>
        <position position="200"/>
    </location>
    <ligand>
        <name>substrate</name>
    </ligand>
</feature>
<dbReference type="InterPro" id="IPR050985">
    <property type="entry name" value="Alpha-glycosidase_related"/>
</dbReference>
<accession>A0A0E4H746</accession>
<evidence type="ECO:0000259" key="9">
    <source>
        <dbReference type="Pfam" id="PF16874"/>
    </source>
</evidence>
<dbReference type="OrthoDB" id="9758822at2"/>
<evidence type="ECO:0000256" key="3">
    <source>
        <dbReference type="ARBA" id="ARBA00012755"/>
    </source>
</evidence>
<evidence type="ECO:0000256" key="1">
    <source>
        <dbReference type="ARBA" id="ARBA00001255"/>
    </source>
</evidence>
<dbReference type="Proteomes" id="UP000198604">
    <property type="component" value="Unassembled WGS sequence"/>
</dbReference>
<dbReference type="STRING" id="1608583.BN1356_00601"/>
<feature type="binding site" evidence="8">
    <location>
        <begin position="367"/>
        <end position="368"/>
    </location>
    <ligand>
        <name>substrate</name>
    </ligand>
</feature>
<organism evidence="11 12">
    <name type="scientific">Streptococcus varani</name>
    <dbReference type="NCBI Taxonomy" id="1608583"/>
    <lineage>
        <taxon>Bacteria</taxon>
        <taxon>Bacillati</taxon>
        <taxon>Bacillota</taxon>
        <taxon>Bacilli</taxon>
        <taxon>Lactobacillales</taxon>
        <taxon>Streptococcaceae</taxon>
        <taxon>Streptococcus</taxon>
    </lineage>
</organism>
<protein>
    <recommendedName>
        <fullName evidence="3 6">Alpha-galactosidase</fullName>
        <ecNumber evidence="3 6">3.2.1.22</ecNumber>
    </recommendedName>
</protein>
<feature type="binding site" evidence="8">
    <location>
        <position position="549"/>
    </location>
    <ligand>
        <name>substrate</name>
    </ligand>
</feature>
<evidence type="ECO:0000256" key="4">
    <source>
        <dbReference type="ARBA" id="ARBA00022801"/>
    </source>
</evidence>
<feature type="binding site" evidence="8">
    <location>
        <position position="444"/>
    </location>
    <ligand>
        <name>substrate</name>
    </ligand>
</feature>
<dbReference type="InterPro" id="IPR038417">
    <property type="entry name" value="Alpga-gal_N_sf"/>
</dbReference>
<dbReference type="GO" id="GO:0004557">
    <property type="term" value="F:alpha-galactosidase activity"/>
    <property type="evidence" value="ECO:0007669"/>
    <property type="project" value="UniProtKB-UniRule"/>
</dbReference>
<dbReference type="InterPro" id="IPR017853">
    <property type="entry name" value="GH"/>
</dbReference>
<evidence type="ECO:0000313" key="11">
    <source>
        <dbReference type="EMBL" id="CQR24240.1"/>
    </source>
</evidence>
<dbReference type="InterPro" id="IPR000111">
    <property type="entry name" value="Glyco_hydro_27/36_CS"/>
</dbReference>
<dbReference type="Pfam" id="PF02065">
    <property type="entry name" value="Melibiase"/>
    <property type="match status" value="1"/>
</dbReference>
<feature type="domain" description="Glycosyl hydrolase family 36 N-terminal" evidence="10">
    <location>
        <begin position="29"/>
        <end position="286"/>
    </location>
</feature>
<dbReference type="PRINTS" id="PR00743">
    <property type="entry name" value="GLHYDRLASE36"/>
</dbReference>
<gene>
    <name evidence="11" type="ORF">BN1356_00601</name>
</gene>
<dbReference type="InterPro" id="IPR031704">
    <property type="entry name" value="Glyco_hydro_36_N"/>
</dbReference>
<feature type="domain" description="Glycosyl hydrolase family 36 C-terminal" evidence="9">
    <location>
        <begin position="650"/>
        <end position="730"/>
    </location>
</feature>
<dbReference type="PROSITE" id="PS00512">
    <property type="entry name" value="ALPHA_GALACTOSIDASE"/>
    <property type="match status" value="1"/>
</dbReference>
<dbReference type="Gene3D" id="3.20.20.70">
    <property type="entry name" value="Aldolase class I"/>
    <property type="match status" value="1"/>
</dbReference>
<evidence type="ECO:0000256" key="2">
    <source>
        <dbReference type="ARBA" id="ARBA00006202"/>
    </source>
</evidence>
<dbReference type="SUPFAM" id="SSF51445">
    <property type="entry name" value="(Trans)glycosidases"/>
    <property type="match status" value="1"/>
</dbReference>
<dbReference type="PANTHER" id="PTHR43053:SF3">
    <property type="entry name" value="ALPHA-GALACTOSIDASE C-RELATED"/>
    <property type="match status" value="1"/>
</dbReference>
<feature type="binding site" evidence="8">
    <location>
        <position position="527"/>
    </location>
    <ligand>
        <name>substrate</name>
    </ligand>
</feature>
<dbReference type="InterPro" id="IPR002252">
    <property type="entry name" value="Glyco_hydro_36"/>
</dbReference>
<keyword evidence="5 6" id="KW-0326">Glycosidase</keyword>
<sequence length="737" mass="85614">MGIIFKEETREFHLFNQHLSYVLCVLPNGHIGNLYFGKRVNPKESYNYLLEMGSRPLTSYVFEDDMTFSLQHTRQEYACYGTGDFAQPAFMIKQQDGSCLSHFTFDSFRIFSGKESLNGLPATYVEAEDEATSLEITLLDRVTETRLYLLYTIYEERSVVTRSARFEQEGNQSLVVTRALSMNLDLPDMDYEWLHLDGAWSRERHVETSRLHQGVQSVYSLKGASSAEHNPFIALKRPGADEHQGEVLGFSLVYSGNFLAQVDVSPYHQTRVSMGIHPERFEWTLEKGDSFQTPEVVMVYSDAGLNQMSQTYHSLYQKRLARGMWRDKERPILLNNWEAMTFDFDEERILTLASKAADVGVELFVMDDGWFGKRNHDRAGLGDWTVNREKLPQGLTGIIEKVHAMGMRFGLWIEPEMVNKDSDLYRKHPDWIFHHPRRSQSHGRHQFTLDFSREEVYQNIYQQLRRLLSEQDIDYIKWDMNRYMTEVFSLTQASQHQGEIFHRYILNVYRLYEQLTTEFPHILFESCSSGGARFDPGMLHYAPQTWTSDDTDAFERIAIQYGTSMVYPLSAMGSHISEVPNQQVHRITPLSTRANVAYFGAFGYELDLSELTEKELEEVKEQIAFYKEARTSFQYGTFSRLLSPFEGNYTAWQVVSQDQKEVFVGVYRGLLRVNEGNYRLYLRGLERDTFYRLDGDKVYSGASLMHAGLPLSTEDFDAGTRDFTSKLYRLEKIESYE</sequence>
<dbReference type="EMBL" id="CTEN01000001">
    <property type="protein sequence ID" value="CQR24240.1"/>
    <property type="molecule type" value="Genomic_DNA"/>
</dbReference>
<evidence type="ECO:0000256" key="5">
    <source>
        <dbReference type="ARBA" id="ARBA00023295"/>
    </source>
</evidence>
<dbReference type="FunFam" id="3.20.20.70:FF:000118">
    <property type="entry name" value="Alpha-galactosidase"/>
    <property type="match status" value="1"/>
</dbReference>
<dbReference type="RefSeq" id="WP_093649926.1">
    <property type="nucleotide sequence ID" value="NZ_CTEN01000001.1"/>
</dbReference>
<comment type="similarity">
    <text evidence="2">Belongs to the glycosyl hydrolase 36 family.</text>
</comment>
<dbReference type="Pfam" id="PF16875">
    <property type="entry name" value="Glyco_hydro_36N"/>
    <property type="match status" value="1"/>
</dbReference>
<name>A0A0E4H746_9STRE</name>
<evidence type="ECO:0000256" key="7">
    <source>
        <dbReference type="PIRSR" id="PIRSR005536-1"/>
    </source>
</evidence>
<feature type="active site" description="Nucleophile" evidence="7">
    <location>
        <position position="479"/>
    </location>
</feature>
<evidence type="ECO:0000259" key="10">
    <source>
        <dbReference type="Pfam" id="PF16875"/>
    </source>
</evidence>
<feature type="binding site" evidence="8">
    <location>
        <begin position="477"/>
        <end position="481"/>
    </location>
    <ligand>
        <name>substrate</name>
    </ligand>
</feature>
<reference evidence="12" key="1">
    <citation type="submission" date="2015-03" db="EMBL/GenBank/DDBJ databases">
        <authorList>
            <person name="Urmite Genomes"/>
        </authorList>
    </citation>
    <scope>NUCLEOTIDE SEQUENCE [LARGE SCALE GENOMIC DNA]</scope>
    <source>
        <strain evidence="12">FF10</strain>
    </source>
</reference>
<keyword evidence="4 6" id="KW-0378">Hydrolase</keyword>
<dbReference type="GO" id="GO:0016052">
    <property type="term" value="P:carbohydrate catabolic process"/>
    <property type="evidence" value="ECO:0007669"/>
    <property type="project" value="InterPro"/>
</dbReference>
<keyword evidence="12" id="KW-1185">Reference proteome</keyword>
<dbReference type="EC" id="3.2.1.22" evidence="3 6"/>
<dbReference type="CDD" id="cd14791">
    <property type="entry name" value="GH36"/>
    <property type="match status" value="1"/>
</dbReference>